<accession>A0A2A6FFT2</accession>
<keyword evidence="3" id="KW-1185">Reference proteome</keyword>
<reference evidence="2 3" key="1">
    <citation type="submission" date="2017-09" db="EMBL/GenBank/DDBJ databases">
        <title>Mesorhizobum sanjuanii sp. nov. isolated from nodules of Lotus tenuis in saline-alkaline lowlands of Flooding Pampa.</title>
        <authorList>
            <person name="Sannazzaro A.I."/>
            <person name="Torres Tejerizo G.A."/>
            <person name="Fontana F."/>
            <person name="Cumpa Velazquez L.M."/>
            <person name="Hansen L."/>
            <person name="Pistorio M."/>
            <person name="Estrella M.J."/>
        </authorList>
    </citation>
    <scope>NUCLEOTIDE SEQUENCE [LARGE SCALE GENOMIC DNA]</scope>
    <source>
        <strain evidence="2 3">BSA136</strain>
    </source>
</reference>
<protein>
    <submittedName>
        <fullName evidence="2">Uncharacterized protein</fullName>
    </submittedName>
</protein>
<gene>
    <name evidence="2" type="ORF">CN311_12780</name>
</gene>
<sequence length="90" mass="9302">MTIGGVALCSGATERNARTMGMVLSFVPRTAATNRAVRNTGTPAAVIIFPGVRYEQRPLTGEARPGVDPDKPGSSATMPSSSGTLPVPHH</sequence>
<comment type="caution">
    <text evidence="2">The sequence shown here is derived from an EMBL/GenBank/DDBJ whole genome shotgun (WGS) entry which is preliminary data.</text>
</comment>
<feature type="region of interest" description="Disordered" evidence="1">
    <location>
        <begin position="58"/>
        <end position="90"/>
    </location>
</feature>
<dbReference type="AlphaFoldDB" id="A0A2A6FFT2"/>
<proteinExistence type="predicted"/>
<feature type="compositionally biased region" description="Polar residues" evidence="1">
    <location>
        <begin position="74"/>
        <end position="84"/>
    </location>
</feature>
<organism evidence="2 3">
    <name type="scientific">Mesorhizobium sanjuanii</name>
    <dbReference type="NCBI Taxonomy" id="2037900"/>
    <lineage>
        <taxon>Bacteria</taxon>
        <taxon>Pseudomonadati</taxon>
        <taxon>Pseudomonadota</taxon>
        <taxon>Alphaproteobacteria</taxon>
        <taxon>Hyphomicrobiales</taxon>
        <taxon>Phyllobacteriaceae</taxon>
        <taxon>Mesorhizobium</taxon>
    </lineage>
</organism>
<evidence type="ECO:0000313" key="3">
    <source>
        <dbReference type="Proteomes" id="UP000219182"/>
    </source>
</evidence>
<evidence type="ECO:0000313" key="2">
    <source>
        <dbReference type="EMBL" id="PDQ20704.1"/>
    </source>
</evidence>
<dbReference type="Proteomes" id="UP000219182">
    <property type="component" value="Unassembled WGS sequence"/>
</dbReference>
<dbReference type="EMBL" id="NWQG01000068">
    <property type="protein sequence ID" value="PDQ20704.1"/>
    <property type="molecule type" value="Genomic_DNA"/>
</dbReference>
<name>A0A2A6FFT2_9HYPH</name>
<evidence type="ECO:0000256" key="1">
    <source>
        <dbReference type="SAM" id="MobiDB-lite"/>
    </source>
</evidence>